<evidence type="ECO:0000313" key="18">
    <source>
        <dbReference type="Proteomes" id="UP000494040"/>
    </source>
</evidence>
<keyword evidence="9" id="KW-0675">Receptor</keyword>
<evidence type="ECO:0000256" key="1">
    <source>
        <dbReference type="ARBA" id="ARBA00004251"/>
    </source>
</evidence>
<dbReference type="Pfam" id="PF14670">
    <property type="entry name" value="FXa_inhibition"/>
    <property type="match status" value="2"/>
</dbReference>
<dbReference type="EnsemblMetazoa" id="XM_014392993.2">
    <property type="protein sequence ID" value="XP_014248479.1"/>
    <property type="gene ID" value="LOC106666094"/>
</dbReference>
<dbReference type="OMA" id="VNPCKVN"/>
<dbReference type="Proteomes" id="UP000494040">
    <property type="component" value="Unassembled WGS sequence"/>
</dbReference>
<dbReference type="SUPFAM" id="SSF57424">
    <property type="entry name" value="LDL receptor-like module"/>
    <property type="match status" value="3"/>
</dbReference>
<evidence type="ECO:0000256" key="9">
    <source>
        <dbReference type="ARBA" id="ARBA00023170"/>
    </source>
</evidence>
<feature type="disulfide bond" evidence="11">
    <location>
        <begin position="1254"/>
        <end position="1272"/>
    </location>
</feature>
<evidence type="ECO:0000256" key="8">
    <source>
        <dbReference type="ARBA" id="ARBA00023157"/>
    </source>
</evidence>
<evidence type="ECO:0000256" key="11">
    <source>
        <dbReference type="PROSITE-ProRule" id="PRU00124"/>
    </source>
</evidence>
<evidence type="ECO:0000256" key="4">
    <source>
        <dbReference type="ARBA" id="ARBA00022583"/>
    </source>
</evidence>
<feature type="repeat" description="LDL-receptor class B" evidence="12">
    <location>
        <begin position="681"/>
        <end position="723"/>
    </location>
</feature>
<feature type="disulfide bond" evidence="11">
    <location>
        <begin position="1247"/>
        <end position="1259"/>
    </location>
</feature>
<dbReference type="PROSITE" id="PS50068">
    <property type="entry name" value="LDLRA_2"/>
    <property type="match status" value="3"/>
</dbReference>
<keyword evidence="6" id="KW-0677">Repeat</keyword>
<dbReference type="SMART" id="SM00179">
    <property type="entry name" value="EGF_CA"/>
    <property type="match status" value="1"/>
</dbReference>
<dbReference type="GO" id="GO:0006897">
    <property type="term" value="P:endocytosis"/>
    <property type="evidence" value="ECO:0007669"/>
    <property type="project" value="UniProtKB-KW"/>
</dbReference>
<evidence type="ECO:0000256" key="13">
    <source>
        <dbReference type="SAM" id="MobiDB-lite"/>
    </source>
</evidence>
<dbReference type="GO" id="GO:0005509">
    <property type="term" value="F:calcium ion binding"/>
    <property type="evidence" value="ECO:0007669"/>
    <property type="project" value="InterPro"/>
</dbReference>
<dbReference type="InterPro" id="IPR002172">
    <property type="entry name" value="LDrepeatLR_classA_rpt"/>
</dbReference>
<dbReference type="FunFam" id="2.120.10.30:FF:000241">
    <property type="entry name" value="Low-density lipoprotein receptor-related protein 6"/>
    <property type="match status" value="1"/>
</dbReference>
<feature type="domain" description="EGF-like calcium-binding" evidence="15">
    <location>
        <begin position="595"/>
        <end position="635"/>
    </location>
</feature>
<feature type="compositionally biased region" description="Pro residues" evidence="13">
    <location>
        <begin position="1493"/>
        <end position="1502"/>
    </location>
</feature>
<feature type="repeat" description="LDL-receptor class B" evidence="12">
    <location>
        <begin position="109"/>
        <end position="150"/>
    </location>
</feature>
<keyword evidence="10" id="KW-0325">Glycoprotein</keyword>
<dbReference type="InterPro" id="IPR000742">
    <property type="entry name" value="EGF"/>
</dbReference>
<feature type="compositionally biased region" description="Low complexity" evidence="13">
    <location>
        <begin position="1479"/>
        <end position="1492"/>
    </location>
</feature>
<feature type="repeat" description="LDL-receptor class B" evidence="12">
    <location>
        <begin position="197"/>
        <end position="239"/>
    </location>
</feature>
<feature type="domain" description="EGF-like" evidence="16">
    <location>
        <begin position="288"/>
        <end position="326"/>
    </location>
</feature>
<name>A0A8I6TE32_CIMLE</name>
<feature type="repeat" description="LDL-receptor class B" evidence="12">
    <location>
        <begin position="508"/>
        <end position="550"/>
    </location>
</feature>
<keyword evidence="5" id="KW-0732">Signal</keyword>
<feature type="repeat" description="LDL-receptor class B" evidence="12">
    <location>
        <begin position="374"/>
        <end position="419"/>
    </location>
</feature>
<feature type="compositionally biased region" description="Low complexity" evidence="13">
    <location>
        <begin position="1408"/>
        <end position="1420"/>
    </location>
</feature>
<feature type="repeat" description="LDL-receptor class B" evidence="12">
    <location>
        <begin position="420"/>
        <end position="462"/>
    </location>
</feature>
<dbReference type="InterPro" id="IPR011042">
    <property type="entry name" value="6-blade_b-propeller_TolB-like"/>
</dbReference>
<feature type="domain" description="EGF-like" evidence="16">
    <location>
        <begin position="897"/>
        <end position="926"/>
    </location>
</feature>
<evidence type="ECO:0000256" key="10">
    <source>
        <dbReference type="ARBA" id="ARBA00023180"/>
    </source>
</evidence>
<keyword evidence="8 11" id="KW-1015">Disulfide bond</keyword>
<dbReference type="KEGG" id="clec:106666094"/>
<feature type="disulfide bond" evidence="11">
    <location>
        <begin position="1229"/>
        <end position="1244"/>
    </location>
</feature>
<feature type="repeat" description="LDL-receptor class B" evidence="12">
    <location>
        <begin position="463"/>
        <end position="507"/>
    </location>
</feature>
<keyword evidence="14" id="KW-0812">Transmembrane</keyword>
<evidence type="ECO:0000259" key="15">
    <source>
        <dbReference type="SMART" id="SM00179"/>
    </source>
</evidence>
<gene>
    <name evidence="17" type="primary">106666094</name>
</gene>
<keyword evidence="2" id="KW-1003">Cell membrane</keyword>
<dbReference type="PROSITE" id="PS01209">
    <property type="entry name" value="LDLRA_1"/>
    <property type="match status" value="1"/>
</dbReference>
<dbReference type="InterPro" id="IPR000033">
    <property type="entry name" value="LDLR_classB_rpt"/>
</dbReference>
<dbReference type="FunFam" id="2.120.10.30:FF:000008">
    <property type="entry name" value="Low-density lipoprotein receptor-related protein 4"/>
    <property type="match status" value="2"/>
</dbReference>
<evidence type="ECO:0000256" key="6">
    <source>
        <dbReference type="ARBA" id="ARBA00022737"/>
    </source>
</evidence>
<evidence type="ECO:0000256" key="7">
    <source>
        <dbReference type="ARBA" id="ARBA00023136"/>
    </source>
</evidence>
<dbReference type="InterPro" id="IPR050778">
    <property type="entry name" value="Cueball_EGF_LRP_Nidogen"/>
</dbReference>
<dbReference type="Pfam" id="PF00058">
    <property type="entry name" value="Ldl_recept_b"/>
    <property type="match status" value="8"/>
</dbReference>
<dbReference type="InterPro" id="IPR023415">
    <property type="entry name" value="LDLR_class-A_CS"/>
</dbReference>
<keyword evidence="7 14" id="KW-0472">Membrane</keyword>
<dbReference type="InterPro" id="IPR036055">
    <property type="entry name" value="LDL_receptor-like_sf"/>
</dbReference>
<proteinExistence type="predicted"/>
<dbReference type="SUPFAM" id="SSF57196">
    <property type="entry name" value="EGF/Laminin"/>
    <property type="match status" value="2"/>
</dbReference>
<accession>A0A8I6TE32</accession>
<dbReference type="OrthoDB" id="72419at2759"/>
<keyword evidence="18" id="KW-1185">Reference proteome</keyword>
<keyword evidence="4" id="KW-0254">Endocytosis</keyword>
<protein>
    <recommendedName>
        <fullName evidence="19">Low-density lipoprotein receptor-related protein 6</fullName>
    </recommendedName>
</protein>
<feature type="repeat" description="LDL-receptor class B" evidence="12">
    <location>
        <begin position="767"/>
        <end position="809"/>
    </location>
</feature>
<dbReference type="Gene3D" id="4.10.400.10">
    <property type="entry name" value="Low-density Lipoprotein Receptor"/>
    <property type="match status" value="3"/>
</dbReference>
<evidence type="ECO:0000256" key="14">
    <source>
        <dbReference type="SAM" id="Phobius"/>
    </source>
</evidence>
<dbReference type="SMART" id="SM00135">
    <property type="entry name" value="LY"/>
    <property type="match status" value="18"/>
</dbReference>
<dbReference type="SMART" id="SM00192">
    <property type="entry name" value="LDLa"/>
    <property type="match status" value="3"/>
</dbReference>
<comment type="caution">
    <text evidence="11">Lacks conserved residue(s) required for the propagation of feature annotation.</text>
</comment>
<evidence type="ECO:0000256" key="5">
    <source>
        <dbReference type="ARBA" id="ARBA00022729"/>
    </source>
</evidence>
<feature type="disulfide bond" evidence="11">
    <location>
        <begin position="1266"/>
        <end position="1281"/>
    </location>
</feature>
<dbReference type="SMART" id="SM00181">
    <property type="entry name" value="EGF"/>
    <property type="match status" value="3"/>
</dbReference>
<sequence length="1502" mass="167026">MLSAVLYAVSSLLALSLGYPTLLFTTSKDIRIANISRPYSSKVAIVVKDLEGAAAVDYYHEGRLICWTDSRLGSIQCASYNGNYVGPKMNVVASGLFLPEGLACDWLTQKLYWTDGETNRIEVITMDGKQRKVLFWDIDQPRAIVVVPNDSIMFWSDWGDVPKIERASMNGDPHSRKIIVSDDIYWPNGMTVDYDAKRVYWLDGKLRFIAVMDYDGRNRRKLIESDVPYPFSLTIYKEKMFWTDWETWSIHTFDINTSQTKELFHIASSAPFDVRVMDPSRQPPKITPCSVNNGGCSHLCLLSPYSPGYSCACPTGVKLIDNYTCANGPQEMILLVQVNEICLISLDSPDHTIISLNIVGIKHAIGIDYDPVNSYIYWTDNEAQVIRRAKLNGTESSDQMDIVSSELQSPDGVAVDWRAQNLYWTDSGTDRIQVLRLQTTFSKVLINSGLVEPRAIVVAPDEGLMFWSDWNEKNPKIERAGLDGSMRTLLVHDHLGWPNGIALDHPAKKLYWCDAKTDKIEVINYDGTDRKEIIMDNIPHVFGLSLLGDYLYWTDWQRRSLDSGHKITGANRRIILDLANMMGLKAIGKMMKPTKYNPCAQNNGNCSHLCLNTPTKYTCACHIGYELEANGFSCVVPKAFLLFAKKYNIGRISIENAQNDAIIPVSGIKDASALDFDIKDGRIYWTDVKANAIARSYINGSHVEKIVEFGLESPEGLAVDWLAQNVYWTDASMKRIEVAKLDGRFRKTIIWSGLIEPRSIAVEPKRKFIFWSDWGNSGSINRALLNGASPKVILANIGRANSLTIDYGEGRIYWCAIQGSIESAYLNGTERSTLVKSPRPFTMSIYQDNVYWSDWETGQLYVTNKHMGQNKTLLHPQAEQVTSVVVYHSWARLGWTNCTNGGGCAHLCLGSCTCQNHYTLSGDKCLPPSSFMLVATKNSVSRLVFESGVCPDSPLPIHGLKNVKSIDYDPIHNALYWLEGRSQTTIKRWSQGVSSVVVSGLYGTTSFAVDPFYRVLFFTCPNEGTINATKLDNGTSTTVVIRTHPSEKPKFIALHTLKGLLFWVGESRESRIYKSRMDGVRRVTLISNLPQVVSLAVDQKDSAIYWATGMHLESADFEGKNRVIIATGEKINWIAAMGKSVYWIHSTSVMNYDRHTNHAKIVFNSHNHLVALISMRVPSKKSLIQPNWKCWNGEILQSHIDCTREGPCSHDQFSCISSPGECIPMKWRCDSMADCFDGSDETNCPQCAPDKFTCQPSLCIDMKFVCDGTPHCPDNSDEKSCCITSGGHQCGSRCIPAQNICDGWSNCSDGSDESAEACATADRRRMAVVSDGHISQGPIVFIVFVIASLIALVGYSIFRWHSRKLKSGVAVVGPNDPALDPLSPKTRNGQVPVMGTKLHPGSGIVRMSSLQRSTSSQPSTGSLFCYPLNPPPSPATTNKERLTFYRPPPPTPCSTDVCHETDSNYQGESEPLPPPPTPTSASPSPSSSTYFHPTPPPPSPTV</sequence>
<evidence type="ECO:0000256" key="2">
    <source>
        <dbReference type="ARBA" id="ARBA00022475"/>
    </source>
</evidence>
<evidence type="ECO:0008006" key="19">
    <source>
        <dbReference type="Google" id="ProtNLM"/>
    </source>
</evidence>
<comment type="subcellular location">
    <subcellularLocation>
        <location evidence="1">Cell membrane</location>
        <topology evidence="1">Single-pass type I membrane protein</topology>
    </subcellularLocation>
</comment>
<keyword evidence="14" id="KW-1133">Transmembrane helix</keyword>
<evidence type="ECO:0000313" key="17">
    <source>
        <dbReference type="EnsemblMetazoa" id="XP_014248479.1"/>
    </source>
</evidence>
<dbReference type="InterPro" id="IPR001881">
    <property type="entry name" value="EGF-like_Ca-bd_dom"/>
</dbReference>
<feature type="repeat" description="LDL-receptor class B" evidence="12">
    <location>
        <begin position="724"/>
        <end position="766"/>
    </location>
</feature>
<evidence type="ECO:0000256" key="12">
    <source>
        <dbReference type="PROSITE-ProRule" id="PRU00461"/>
    </source>
</evidence>
<feature type="transmembrane region" description="Helical" evidence="14">
    <location>
        <begin position="1339"/>
        <end position="1358"/>
    </location>
</feature>
<feature type="domain" description="EGF-like" evidence="16">
    <location>
        <begin position="598"/>
        <end position="635"/>
    </location>
</feature>
<evidence type="ECO:0000259" key="16">
    <source>
        <dbReference type="SMART" id="SM00181"/>
    </source>
</evidence>
<reference evidence="17" key="1">
    <citation type="submission" date="2022-01" db="UniProtKB">
        <authorList>
            <consortium name="EnsemblMetazoa"/>
        </authorList>
    </citation>
    <scope>IDENTIFICATION</scope>
</reference>
<dbReference type="PANTHER" id="PTHR46513">
    <property type="entry name" value="VITELLOGENIN RECEPTOR-LIKE PROTEIN-RELATED-RELATED"/>
    <property type="match status" value="1"/>
</dbReference>
<organism evidence="17 18">
    <name type="scientific">Cimex lectularius</name>
    <name type="common">Bed bug</name>
    <name type="synonym">Acanthia lectularia</name>
    <dbReference type="NCBI Taxonomy" id="79782"/>
    <lineage>
        <taxon>Eukaryota</taxon>
        <taxon>Metazoa</taxon>
        <taxon>Ecdysozoa</taxon>
        <taxon>Arthropoda</taxon>
        <taxon>Hexapoda</taxon>
        <taxon>Insecta</taxon>
        <taxon>Pterygota</taxon>
        <taxon>Neoptera</taxon>
        <taxon>Paraneoptera</taxon>
        <taxon>Hemiptera</taxon>
        <taxon>Heteroptera</taxon>
        <taxon>Panheteroptera</taxon>
        <taxon>Cimicomorpha</taxon>
        <taxon>Cimicidae</taxon>
        <taxon>Cimex</taxon>
    </lineage>
</organism>
<dbReference type="GO" id="GO:0005886">
    <property type="term" value="C:plasma membrane"/>
    <property type="evidence" value="ECO:0007669"/>
    <property type="project" value="UniProtKB-SubCell"/>
</dbReference>
<feature type="region of interest" description="Disordered" evidence="13">
    <location>
        <begin position="1408"/>
        <end position="1502"/>
    </location>
</feature>
<keyword evidence="3" id="KW-0245">EGF-like domain</keyword>
<dbReference type="PRINTS" id="PR00261">
    <property type="entry name" value="LDLRECEPTOR"/>
</dbReference>
<dbReference type="Pfam" id="PF00057">
    <property type="entry name" value="Ldl_recept_a"/>
    <property type="match status" value="2"/>
</dbReference>
<dbReference type="PANTHER" id="PTHR46513:SF41">
    <property type="entry name" value="LOW-DENSITY LIPOPROTEIN RECEPTOR-RELATED PROTEIN"/>
    <property type="match status" value="1"/>
</dbReference>
<dbReference type="SUPFAM" id="SSF63825">
    <property type="entry name" value="YWTD domain"/>
    <property type="match status" value="4"/>
</dbReference>
<dbReference type="Gene3D" id="2.120.10.30">
    <property type="entry name" value="TolB, C-terminal domain"/>
    <property type="match status" value="4"/>
</dbReference>
<evidence type="ECO:0000256" key="3">
    <source>
        <dbReference type="ARBA" id="ARBA00022536"/>
    </source>
</evidence>
<dbReference type="PROSITE" id="PS51120">
    <property type="entry name" value="LDLRB"/>
    <property type="match status" value="10"/>
</dbReference>
<dbReference type="CDD" id="cd00112">
    <property type="entry name" value="LDLa"/>
    <property type="match status" value="3"/>
</dbReference>
<feature type="repeat" description="LDL-receptor class B" evidence="12">
    <location>
        <begin position="151"/>
        <end position="196"/>
    </location>
</feature>